<dbReference type="EMBL" id="MN234187">
    <property type="protein sequence ID" value="QFG10342.1"/>
    <property type="molecule type" value="Genomic_DNA"/>
</dbReference>
<protein>
    <submittedName>
        <fullName evidence="1">Uncharacterized protein</fullName>
    </submittedName>
</protein>
<name>A0A5J6TNP3_9CAUD</name>
<organism evidence="1 2">
    <name type="scientific">Mycobacterium phage DyoEdafos</name>
    <dbReference type="NCBI Taxonomy" id="2599860"/>
    <lineage>
        <taxon>Viruses</taxon>
        <taxon>Duplodnaviria</taxon>
        <taxon>Heunggongvirae</taxon>
        <taxon>Uroviricota</taxon>
        <taxon>Caudoviricetes</taxon>
        <taxon>Vilmaviridae</taxon>
        <taxon>Lclasvirinae</taxon>
        <taxon>Bromdenvirus</taxon>
        <taxon>Bromdenvirus dyoedafos</taxon>
    </lineage>
</organism>
<proteinExistence type="predicted"/>
<dbReference type="Proteomes" id="UP000327317">
    <property type="component" value="Segment"/>
</dbReference>
<dbReference type="KEGG" id="vg:63210058"/>
<evidence type="ECO:0000313" key="1">
    <source>
        <dbReference type="EMBL" id="QFG10342.1"/>
    </source>
</evidence>
<reference evidence="1 2" key="1">
    <citation type="submission" date="2019-07" db="EMBL/GenBank/DDBJ databases">
        <authorList>
            <person name="Stoner T.H."/>
            <person name="Garlena R.A."/>
            <person name="Russell D.A."/>
            <person name="Pope W.H."/>
            <person name="Jacobs-Sera D."/>
            <person name="Hatfull G.F."/>
        </authorList>
    </citation>
    <scope>NUCLEOTIDE SEQUENCE [LARGE SCALE GENOMIC DNA]</scope>
</reference>
<keyword evidence="2" id="KW-1185">Reference proteome</keyword>
<accession>A0A5J6TNP3</accession>
<dbReference type="RefSeq" id="YP_010013464.1">
    <property type="nucleotide sequence ID" value="NC_053511.1"/>
</dbReference>
<gene>
    <name evidence="1" type="primary">119</name>
    <name evidence="1" type="ORF">SEA_DYOEDAFOS_119</name>
</gene>
<sequence length="56" mass="6370">MPKTPDFRHLVVEDTAGFLRRRFGMSEVDAKAEAERQVDALAERSEQGYSDSLGLW</sequence>
<dbReference type="GeneID" id="63210058"/>
<evidence type="ECO:0000313" key="2">
    <source>
        <dbReference type="Proteomes" id="UP000327317"/>
    </source>
</evidence>